<evidence type="ECO:0000313" key="3">
    <source>
        <dbReference type="EMBL" id="GLL04037.1"/>
    </source>
</evidence>
<comment type="caution">
    <text evidence="3">The sequence shown here is derived from an EMBL/GenBank/DDBJ whole genome shotgun (WGS) entry which is preliminary data.</text>
</comment>
<feature type="compositionally biased region" description="Low complexity" evidence="1">
    <location>
        <begin position="1"/>
        <end position="16"/>
    </location>
</feature>
<evidence type="ECO:0000313" key="4">
    <source>
        <dbReference type="Proteomes" id="UP001143480"/>
    </source>
</evidence>
<dbReference type="AlphaFoldDB" id="A0A9W6KL11"/>
<keyword evidence="2" id="KW-1133">Transmembrane helix</keyword>
<gene>
    <name evidence="3" type="ORF">GCM10017581_057840</name>
</gene>
<dbReference type="EMBL" id="BSFP01000040">
    <property type="protein sequence ID" value="GLL04037.1"/>
    <property type="molecule type" value="Genomic_DNA"/>
</dbReference>
<evidence type="ECO:0000256" key="1">
    <source>
        <dbReference type="SAM" id="MobiDB-lite"/>
    </source>
</evidence>
<name>A0A9W6KL11_9ACTN</name>
<feature type="region of interest" description="Disordered" evidence="1">
    <location>
        <begin position="87"/>
        <end position="128"/>
    </location>
</feature>
<keyword evidence="4" id="KW-1185">Reference proteome</keyword>
<protein>
    <submittedName>
        <fullName evidence="3">Uncharacterized protein</fullName>
    </submittedName>
</protein>
<feature type="transmembrane region" description="Helical" evidence="2">
    <location>
        <begin position="230"/>
        <end position="248"/>
    </location>
</feature>
<keyword evidence="2" id="KW-0472">Membrane</keyword>
<reference evidence="3" key="2">
    <citation type="submission" date="2023-01" db="EMBL/GenBank/DDBJ databases">
        <authorList>
            <person name="Sun Q."/>
            <person name="Evtushenko L."/>
        </authorList>
    </citation>
    <scope>NUCLEOTIDE SEQUENCE</scope>
    <source>
        <strain evidence="3">VKM Ac-1321</strain>
    </source>
</reference>
<dbReference type="Proteomes" id="UP001143480">
    <property type="component" value="Unassembled WGS sequence"/>
</dbReference>
<feature type="region of interest" description="Disordered" evidence="1">
    <location>
        <begin position="1"/>
        <end position="48"/>
    </location>
</feature>
<keyword evidence="2" id="KW-0812">Transmembrane</keyword>
<feature type="compositionally biased region" description="Basic residues" evidence="1">
    <location>
        <begin position="112"/>
        <end position="124"/>
    </location>
</feature>
<reference evidence="3" key="1">
    <citation type="journal article" date="2014" name="Int. J. Syst. Evol. Microbiol.">
        <title>Complete genome sequence of Corynebacterium casei LMG S-19264T (=DSM 44701T), isolated from a smear-ripened cheese.</title>
        <authorList>
            <consortium name="US DOE Joint Genome Institute (JGI-PGF)"/>
            <person name="Walter F."/>
            <person name="Albersmeier A."/>
            <person name="Kalinowski J."/>
            <person name="Ruckert C."/>
        </authorList>
    </citation>
    <scope>NUCLEOTIDE SEQUENCE</scope>
    <source>
        <strain evidence="3">VKM Ac-1321</strain>
    </source>
</reference>
<feature type="transmembrane region" description="Helical" evidence="2">
    <location>
        <begin position="260"/>
        <end position="281"/>
    </location>
</feature>
<sequence length="282" mass="29665">MRVLVPAAASRSAAAPTAPPPPPPLPAAAERRADPPATGPDPEFPLWPATTTTLALHEAPHAEGAHAQAGELEAAHAAGRTAVEDHLAGLPDQWPPPAMRAVRQPRDDRRSAPQRRRRQRRVKPARSAGAGLSAMLGVALLTLFFAWTSAEPFWLDMGRGVRGTAEITSCHGSGVLRRCLAEFTRPGHEPVLGTRLMGLDGPAGTTVAAQMVPGGRIAYAGNPTGLRVRWAAGAGLIVLCGIILAWLTGAWRFNRLRDRLVAWALTAAAPLVLAAAVVVAVY</sequence>
<accession>A0A9W6KL11</accession>
<feature type="compositionally biased region" description="Pro residues" evidence="1">
    <location>
        <begin position="17"/>
        <end position="26"/>
    </location>
</feature>
<organism evidence="3 4">
    <name type="scientific">Dactylosporangium matsuzakiense</name>
    <dbReference type="NCBI Taxonomy" id="53360"/>
    <lineage>
        <taxon>Bacteria</taxon>
        <taxon>Bacillati</taxon>
        <taxon>Actinomycetota</taxon>
        <taxon>Actinomycetes</taxon>
        <taxon>Micromonosporales</taxon>
        <taxon>Micromonosporaceae</taxon>
        <taxon>Dactylosporangium</taxon>
    </lineage>
</organism>
<evidence type="ECO:0000256" key="2">
    <source>
        <dbReference type="SAM" id="Phobius"/>
    </source>
</evidence>
<feature type="transmembrane region" description="Helical" evidence="2">
    <location>
        <begin position="125"/>
        <end position="147"/>
    </location>
</feature>
<proteinExistence type="predicted"/>